<gene>
    <name evidence="1" type="ORF">H7C18_00780</name>
</gene>
<sequence length="55" mass="6153">MAIGASGKTLEILTTDDELEELARQIIEGLSREDARTLCLALYELYNGLTKPIYH</sequence>
<comment type="caution">
    <text evidence="1">The sequence shown here is derived from an EMBL/GenBank/DDBJ whole genome shotgun (WGS) entry which is preliminary data.</text>
</comment>
<dbReference type="RefSeq" id="WP_185127096.1">
    <property type="nucleotide sequence ID" value="NZ_JACJVO010000001.1"/>
</dbReference>
<evidence type="ECO:0000313" key="1">
    <source>
        <dbReference type="EMBL" id="MBB6729429.1"/>
    </source>
</evidence>
<dbReference type="Proteomes" id="UP000564644">
    <property type="component" value="Unassembled WGS sequence"/>
</dbReference>
<proteinExistence type="predicted"/>
<dbReference type="AlphaFoldDB" id="A0A7X0VT27"/>
<keyword evidence="2" id="KW-1185">Reference proteome</keyword>
<name>A0A7X0VT27_9BACL</name>
<reference evidence="1 2" key="1">
    <citation type="submission" date="2020-08" db="EMBL/GenBank/DDBJ databases">
        <title>Cohnella phylogeny.</title>
        <authorList>
            <person name="Dunlap C."/>
        </authorList>
    </citation>
    <scope>NUCLEOTIDE SEQUENCE [LARGE SCALE GENOMIC DNA]</scope>
    <source>
        <strain evidence="1 2">CBP 2801</strain>
    </source>
</reference>
<accession>A0A7X0VT27</accession>
<protein>
    <submittedName>
        <fullName evidence="1">Uncharacterized protein</fullName>
    </submittedName>
</protein>
<evidence type="ECO:0000313" key="2">
    <source>
        <dbReference type="Proteomes" id="UP000564644"/>
    </source>
</evidence>
<organism evidence="1 2">
    <name type="scientific">Cohnella zeiphila</name>
    <dbReference type="NCBI Taxonomy" id="2761120"/>
    <lineage>
        <taxon>Bacteria</taxon>
        <taxon>Bacillati</taxon>
        <taxon>Bacillota</taxon>
        <taxon>Bacilli</taxon>
        <taxon>Bacillales</taxon>
        <taxon>Paenibacillaceae</taxon>
        <taxon>Cohnella</taxon>
    </lineage>
</organism>
<dbReference type="EMBL" id="JACJVO010000001">
    <property type="protein sequence ID" value="MBB6729429.1"/>
    <property type="molecule type" value="Genomic_DNA"/>
</dbReference>